<feature type="region of interest" description="Disordered" evidence="2">
    <location>
        <begin position="330"/>
        <end position="427"/>
    </location>
</feature>
<evidence type="ECO:0000259" key="3">
    <source>
        <dbReference type="PROSITE" id="PS50937"/>
    </source>
</evidence>
<evidence type="ECO:0000256" key="1">
    <source>
        <dbReference type="ARBA" id="ARBA00023125"/>
    </source>
</evidence>
<dbReference type="InterPro" id="IPR009061">
    <property type="entry name" value="DNA-bd_dom_put_sf"/>
</dbReference>
<dbReference type="Proteomes" id="UP000003779">
    <property type="component" value="Chromosome"/>
</dbReference>
<dbReference type="Pfam" id="PF13411">
    <property type="entry name" value="MerR_1"/>
    <property type="match status" value="1"/>
</dbReference>
<feature type="compositionally biased region" description="Pro residues" evidence="2">
    <location>
        <begin position="332"/>
        <end position="341"/>
    </location>
</feature>
<dbReference type="Gene3D" id="1.10.1660.10">
    <property type="match status" value="1"/>
</dbReference>
<accession>J7LGB7</accession>
<dbReference type="SMART" id="SM00422">
    <property type="entry name" value="HTH_MERR"/>
    <property type="match status" value="1"/>
</dbReference>
<reference evidence="5" key="2">
    <citation type="submission" date="2012-08" db="EMBL/GenBank/DDBJ databases">
        <title>Whole-genome sequence of Nocardiopsis alba strain ATCC BAA-2165 associated with honeybees.</title>
        <authorList>
            <person name="Qiao J."/>
            <person name="Chen L."/>
            <person name="Li Y."/>
            <person name="Wang J."/>
            <person name="Zhang W."/>
            <person name="Chen S."/>
        </authorList>
    </citation>
    <scope>NUCLEOTIDE SEQUENCE [LARGE SCALE GENOMIC DNA]</scope>
    <source>
        <strain evidence="5">ATCC BAA-2165 / BE74</strain>
    </source>
</reference>
<protein>
    <submittedName>
        <fullName evidence="4">MerR regulatory family protein</fullName>
    </submittedName>
</protein>
<dbReference type="KEGG" id="nal:B005_4244"/>
<dbReference type="PATRIC" id="fig|1205910.3.peg.4021"/>
<dbReference type="GO" id="GO:0003677">
    <property type="term" value="F:DNA binding"/>
    <property type="evidence" value="ECO:0007669"/>
    <property type="project" value="UniProtKB-KW"/>
</dbReference>
<feature type="compositionally biased region" description="Polar residues" evidence="2">
    <location>
        <begin position="417"/>
        <end position="427"/>
    </location>
</feature>
<keyword evidence="1" id="KW-0238">DNA-binding</keyword>
<organism evidence="4 5">
    <name type="scientific">Nocardiopsis alba (strain ATCC BAA-2165 / BE74)</name>
    <dbReference type="NCBI Taxonomy" id="1205910"/>
    <lineage>
        <taxon>Bacteria</taxon>
        <taxon>Bacillati</taxon>
        <taxon>Actinomycetota</taxon>
        <taxon>Actinomycetes</taxon>
        <taxon>Streptosporangiales</taxon>
        <taxon>Nocardiopsidaceae</taxon>
        <taxon>Nocardiopsis</taxon>
    </lineage>
</organism>
<dbReference type="PRINTS" id="PR00040">
    <property type="entry name" value="HTHMERR"/>
</dbReference>
<sequence>MDHHEPYPIGDAARRSGLSVSAVRFYADAGIVEPTCLSEAGHRLYDIDAIARLELVRTLRELDTDLGEIRRLLEGGTTLHDLLTTHLEVVERRERTLRARRAVLRTLIRQGATAERVALMHRLVSMTDEERERVVDEFWNDVGADLDVPDGFVDRLREMRPVLPADPTAAQLEAWIELADLVRDPAFRDAVRVYLRDTYSTDPGRSIASAPFQEFIYGSGTALIKELLAVHRAGESPRSPRAQEVVVRFMEAAVGLSDTPLTDELRDRMSEGYRLIPELEREMAEEDAASEDPVHDDTHGRYLSLVAIINGTGPEEDTMPYEWISEAMRAPADPPPIPGQPPGRSRRTINRPSTTEVSNVSRAAVAGPWTTVPPSTRNSLPCQGQRTHPSTSSPSARGAPMCGQAPNAANTEPPVRVTTTGTPSMSP</sequence>
<dbReference type="HOGENOM" id="CLU_052806_0_0_11"/>
<dbReference type="AlphaFoldDB" id="J7LGB7"/>
<dbReference type="PROSITE" id="PS50937">
    <property type="entry name" value="HTH_MERR_2"/>
    <property type="match status" value="1"/>
</dbReference>
<gene>
    <name evidence="4" type="ordered locus">B005_4244</name>
</gene>
<evidence type="ECO:0000313" key="4">
    <source>
        <dbReference type="EMBL" id="AFR09944.1"/>
    </source>
</evidence>
<dbReference type="PANTHER" id="PTHR30204">
    <property type="entry name" value="REDOX-CYCLING DRUG-SENSING TRANSCRIPTIONAL ACTIVATOR SOXR"/>
    <property type="match status" value="1"/>
</dbReference>
<feature type="compositionally biased region" description="Polar residues" evidence="2">
    <location>
        <begin position="350"/>
        <end position="361"/>
    </location>
</feature>
<name>J7LGB7_NOCAA</name>
<evidence type="ECO:0000313" key="5">
    <source>
        <dbReference type="Proteomes" id="UP000003779"/>
    </source>
</evidence>
<dbReference type="PANTHER" id="PTHR30204:SF93">
    <property type="entry name" value="HTH MERR-TYPE DOMAIN-CONTAINING PROTEIN"/>
    <property type="match status" value="1"/>
</dbReference>
<feature type="domain" description="HTH merR-type" evidence="3">
    <location>
        <begin position="6"/>
        <end position="75"/>
    </location>
</feature>
<dbReference type="SUPFAM" id="SSF46955">
    <property type="entry name" value="Putative DNA-binding domain"/>
    <property type="match status" value="1"/>
</dbReference>
<proteinExistence type="predicted"/>
<dbReference type="EMBL" id="CP003788">
    <property type="protein sequence ID" value="AFR09944.1"/>
    <property type="molecule type" value="Genomic_DNA"/>
</dbReference>
<dbReference type="InterPro" id="IPR047057">
    <property type="entry name" value="MerR_fam"/>
</dbReference>
<dbReference type="InterPro" id="IPR000551">
    <property type="entry name" value="MerR-type_HTH_dom"/>
</dbReference>
<dbReference type="eggNOG" id="COG0789">
    <property type="taxonomic scope" value="Bacteria"/>
</dbReference>
<dbReference type="STRING" id="1205910.B005_4244"/>
<dbReference type="GO" id="GO:0003700">
    <property type="term" value="F:DNA-binding transcription factor activity"/>
    <property type="evidence" value="ECO:0007669"/>
    <property type="project" value="InterPro"/>
</dbReference>
<dbReference type="CDD" id="cd00592">
    <property type="entry name" value="HTH_MerR-like"/>
    <property type="match status" value="1"/>
</dbReference>
<reference evidence="4 5" key="1">
    <citation type="journal article" date="2012" name="J. Bacteriol.">
        <title>Whole-Genome Sequence of Nocardiopsis alba Strain ATCC BAA-2165, Associated with Honeybees.</title>
        <authorList>
            <person name="Qiao J."/>
            <person name="Chen L."/>
            <person name="Li Y."/>
            <person name="Wang J."/>
            <person name="Zhang W."/>
            <person name="Chen S."/>
        </authorList>
    </citation>
    <scope>NUCLEOTIDE SEQUENCE [LARGE SCALE GENOMIC DNA]</scope>
    <source>
        <strain evidence="5">ATCC BAA-2165 / BE74</strain>
    </source>
</reference>
<feature type="compositionally biased region" description="Polar residues" evidence="2">
    <location>
        <begin position="372"/>
        <end position="395"/>
    </location>
</feature>
<evidence type="ECO:0000256" key="2">
    <source>
        <dbReference type="SAM" id="MobiDB-lite"/>
    </source>
</evidence>